<dbReference type="Proteomes" id="UP000642748">
    <property type="component" value="Unassembled WGS sequence"/>
</dbReference>
<evidence type="ECO:0000313" key="2">
    <source>
        <dbReference type="EMBL" id="GIH20396.1"/>
    </source>
</evidence>
<dbReference type="SUPFAM" id="SSF54001">
    <property type="entry name" value="Cysteine proteinases"/>
    <property type="match status" value="1"/>
</dbReference>
<comment type="caution">
    <text evidence="2">The sequence shown here is derived from an EMBL/GenBank/DDBJ whole genome shotgun (WGS) entry which is preliminary data.</text>
</comment>
<dbReference type="Pfam" id="PF01841">
    <property type="entry name" value="Transglut_core"/>
    <property type="match status" value="1"/>
</dbReference>
<dbReference type="InterPro" id="IPR002931">
    <property type="entry name" value="Transglutaminase-like"/>
</dbReference>
<name>A0A8J3VW33_9ACTN</name>
<gene>
    <name evidence="2" type="ORF">Raf01_85680</name>
</gene>
<dbReference type="Gene3D" id="3.10.620.30">
    <property type="match status" value="1"/>
</dbReference>
<dbReference type="AlphaFoldDB" id="A0A8J3VW33"/>
<sequence length="277" mass="30477">MDELDYYRQHSRSTDPGARRHLLRGLPADVAGMARVIGGVMVHRDDAWRFGFTLPEHRRDEANTRHVEAILDYLGTLDERQPADRFAGTCRDFTVLLCAMLREAGVPARARAGFAGYFADGFLDDHWVVEVWDDERGWHLVDAQVASAPGVYTGAEIDPLDVPRDGFLVGGQAWQECRSGQRDTDRIGTSAAGLTGLWEVQGNVVRDLANLNRVETLPWDNWGLIPIRYDQLDPADVDLLDRVAAVGAAGGPLPQATESYHADPRLPVPADLAARGG</sequence>
<dbReference type="InterPro" id="IPR038765">
    <property type="entry name" value="Papain-like_cys_pep_sf"/>
</dbReference>
<dbReference type="RefSeq" id="WP_203923822.1">
    <property type="nucleotide sequence ID" value="NZ_BONZ01000095.1"/>
</dbReference>
<reference evidence="2" key="1">
    <citation type="submission" date="2021-01" db="EMBL/GenBank/DDBJ databases">
        <title>Whole genome shotgun sequence of Rugosimonospora africana NBRC 104875.</title>
        <authorList>
            <person name="Komaki H."/>
            <person name="Tamura T."/>
        </authorList>
    </citation>
    <scope>NUCLEOTIDE SEQUENCE</scope>
    <source>
        <strain evidence="2">NBRC 104875</strain>
    </source>
</reference>
<protein>
    <recommendedName>
        <fullName evidence="1">Transglutaminase-like domain-containing protein</fullName>
    </recommendedName>
</protein>
<feature type="domain" description="Transglutaminase-like" evidence="1">
    <location>
        <begin position="87"/>
        <end position="143"/>
    </location>
</feature>
<proteinExistence type="predicted"/>
<organism evidence="2 3">
    <name type="scientific">Rugosimonospora africana</name>
    <dbReference type="NCBI Taxonomy" id="556532"/>
    <lineage>
        <taxon>Bacteria</taxon>
        <taxon>Bacillati</taxon>
        <taxon>Actinomycetota</taxon>
        <taxon>Actinomycetes</taxon>
        <taxon>Micromonosporales</taxon>
        <taxon>Micromonosporaceae</taxon>
        <taxon>Rugosimonospora</taxon>
    </lineage>
</organism>
<keyword evidence="3" id="KW-1185">Reference proteome</keyword>
<evidence type="ECO:0000259" key="1">
    <source>
        <dbReference type="Pfam" id="PF01841"/>
    </source>
</evidence>
<evidence type="ECO:0000313" key="3">
    <source>
        <dbReference type="Proteomes" id="UP000642748"/>
    </source>
</evidence>
<accession>A0A8J3VW33</accession>
<dbReference type="EMBL" id="BONZ01000095">
    <property type="protein sequence ID" value="GIH20396.1"/>
    <property type="molecule type" value="Genomic_DNA"/>
</dbReference>